<accession>A0ABQ8MA68</accession>
<evidence type="ECO:0000259" key="3">
    <source>
        <dbReference type="PROSITE" id="PS50835"/>
    </source>
</evidence>
<dbReference type="Proteomes" id="UP000830375">
    <property type="component" value="Unassembled WGS sequence"/>
</dbReference>
<keyword evidence="5" id="KW-1185">Reference proteome</keyword>
<keyword evidence="1" id="KW-0393">Immunoglobulin domain</keyword>
<feature type="domain" description="Ig-like" evidence="3">
    <location>
        <begin position="375"/>
        <end position="462"/>
    </location>
</feature>
<dbReference type="InterPro" id="IPR050380">
    <property type="entry name" value="Immune_Resp_Modulators"/>
</dbReference>
<proteinExistence type="predicted"/>
<gene>
    <name evidence="4" type="ORF">H4Q32_022292</name>
</gene>
<dbReference type="InterPro" id="IPR007110">
    <property type="entry name" value="Ig-like_dom"/>
</dbReference>
<dbReference type="PANTHER" id="PTHR23411">
    <property type="entry name" value="TAPASIN"/>
    <property type="match status" value="1"/>
</dbReference>
<evidence type="ECO:0000256" key="2">
    <source>
        <dbReference type="SAM" id="Phobius"/>
    </source>
</evidence>
<dbReference type="InterPro" id="IPR003006">
    <property type="entry name" value="Ig/MHC_CS"/>
</dbReference>
<protein>
    <submittedName>
        <fullName evidence="4">Tapasin-related protein</fullName>
    </submittedName>
</protein>
<keyword evidence="2" id="KW-0812">Transmembrane</keyword>
<feature type="transmembrane region" description="Helical" evidence="2">
    <location>
        <begin position="472"/>
        <end position="497"/>
    </location>
</feature>
<dbReference type="Gene3D" id="2.60.40.10">
    <property type="entry name" value="Immunoglobulins"/>
    <property type="match status" value="3"/>
</dbReference>
<dbReference type="InterPro" id="IPR036179">
    <property type="entry name" value="Ig-like_dom_sf"/>
</dbReference>
<comment type="caution">
    <text evidence="4">The sequence shown here is derived from an EMBL/GenBank/DDBJ whole genome shotgun (WGS) entry which is preliminary data.</text>
</comment>
<dbReference type="EMBL" id="JACTAM010000010">
    <property type="protein sequence ID" value="KAI2659767.1"/>
    <property type="molecule type" value="Genomic_DNA"/>
</dbReference>
<evidence type="ECO:0000256" key="1">
    <source>
        <dbReference type="ARBA" id="ARBA00023319"/>
    </source>
</evidence>
<name>A0ABQ8MA68_LABRO</name>
<dbReference type="InterPro" id="IPR013106">
    <property type="entry name" value="Ig_V-set"/>
</dbReference>
<dbReference type="CDD" id="cd00098">
    <property type="entry name" value="IgC1"/>
    <property type="match status" value="1"/>
</dbReference>
<dbReference type="SUPFAM" id="SSF48726">
    <property type="entry name" value="Immunoglobulin"/>
    <property type="match status" value="2"/>
</dbReference>
<reference evidence="4 5" key="1">
    <citation type="submission" date="2022-01" db="EMBL/GenBank/DDBJ databases">
        <title>A high-quality chromosome-level genome assembly of rohu carp, Labeo rohita.</title>
        <authorList>
            <person name="Arick M.A. II"/>
            <person name="Hsu C.-Y."/>
            <person name="Magbanua Z."/>
            <person name="Pechanova O."/>
            <person name="Grover C."/>
            <person name="Miller E."/>
            <person name="Thrash A."/>
            <person name="Ezzel L."/>
            <person name="Alam S."/>
            <person name="Benzie J."/>
            <person name="Hamilton M."/>
            <person name="Karsi A."/>
            <person name="Lawrence M.L."/>
            <person name="Peterson D.G."/>
        </authorList>
    </citation>
    <scope>NUCLEOTIDE SEQUENCE [LARGE SCALE GENOMIC DNA]</scope>
    <source>
        <strain evidence="5">BAU-BD-2019</strain>
        <tissue evidence="4">Blood</tissue>
    </source>
</reference>
<keyword evidence="2" id="KW-0472">Membrane</keyword>
<evidence type="ECO:0000313" key="5">
    <source>
        <dbReference type="Proteomes" id="UP000830375"/>
    </source>
</evidence>
<dbReference type="Pfam" id="PF07654">
    <property type="entry name" value="C1-set"/>
    <property type="match status" value="1"/>
</dbReference>
<dbReference type="InterPro" id="IPR003597">
    <property type="entry name" value="Ig_C1-set"/>
</dbReference>
<dbReference type="PROSITE" id="PS50835">
    <property type="entry name" value="IG_LIKE"/>
    <property type="match status" value="1"/>
</dbReference>
<keyword evidence="2" id="KW-1133">Transmembrane helix</keyword>
<sequence>MLYLQRKSPPQTISQNETLQAKHSEAEATLNAFHGKRDAFGNAAVNHATTLFVNHGDSVKPATCNYRQIIDIESMTVDLQMINHTLCLYYLHENTWKKLNCENHIRFTWIPETKEISFELLNLQIQNTGTYTFTVKRIVKPPQVNLGVKRVDVIVRPSVSLSCVKMPDGSPMILCSVDFYPDSLEQLRRRPRQLILKQNIQWILQSAINNTINNTIYSCWVNHSSLNKPLMANLSISVCYGKGVFLSDLLWVDAVVFAFDDVAANRATAFFVDHGQSAKIRCNYNQTNDMEIITVVLQTLNHTLCYVRLSSRKTNQQNCKDHIKFIWIPKTEEISFDLLNLQIKDTGTYTCTVRRIAKPPQMDLGVERVQVIVRPILSLSCVKRPDGSPMILCSVDFYPDSLEQLWITDGDVLNSSYSNKSFDGSFKQQSYLILPPQTLNDTIYSCWVNHSSLNKPLVANLSSFVCYENGGIAVTVTVVFVMLTVVLTIFLITPVICRHYRRGRQQSVSPVGVCVTPEPVLHEHLLTEILYSTLGDHHPVPCSPAHAHLHNKH</sequence>
<dbReference type="InterPro" id="IPR013783">
    <property type="entry name" value="Ig-like_fold"/>
</dbReference>
<organism evidence="4 5">
    <name type="scientific">Labeo rohita</name>
    <name type="common">Indian major carp</name>
    <name type="synonym">Cyprinus rohita</name>
    <dbReference type="NCBI Taxonomy" id="84645"/>
    <lineage>
        <taxon>Eukaryota</taxon>
        <taxon>Metazoa</taxon>
        <taxon>Chordata</taxon>
        <taxon>Craniata</taxon>
        <taxon>Vertebrata</taxon>
        <taxon>Euteleostomi</taxon>
        <taxon>Actinopterygii</taxon>
        <taxon>Neopterygii</taxon>
        <taxon>Teleostei</taxon>
        <taxon>Ostariophysi</taxon>
        <taxon>Cypriniformes</taxon>
        <taxon>Cyprinidae</taxon>
        <taxon>Labeoninae</taxon>
        <taxon>Labeonini</taxon>
        <taxon>Labeo</taxon>
    </lineage>
</organism>
<dbReference type="PROSITE" id="PS00290">
    <property type="entry name" value="IG_MHC"/>
    <property type="match status" value="1"/>
</dbReference>
<dbReference type="Pfam" id="PF07686">
    <property type="entry name" value="V-set"/>
    <property type="match status" value="1"/>
</dbReference>
<evidence type="ECO:0000313" key="4">
    <source>
        <dbReference type="EMBL" id="KAI2659767.1"/>
    </source>
</evidence>